<feature type="chain" id="PRO_5040482203" description="DUF7908 domain-containing protein" evidence="1">
    <location>
        <begin position="26"/>
        <end position="282"/>
    </location>
</feature>
<dbReference type="Pfam" id="PF25485">
    <property type="entry name" value="DUF7908"/>
    <property type="match status" value="1"/>
</dbReference>
<reference evidence="3" key="1">
    <citation type="submission" date="2022-06" db="EMBL/GenBank/DDBJ databases">
        <title>Complete genome sequences of two strains of the flax pathogen Septoria linicola.</title>
        <authorList>
            <person name="Lapalu N."/>
            <person name="Simon A."/>
            <person name="Demenou B."/>
            <person name="Paumier D."/>
            <person name="Guillot M.-P."/>
            <person name="Gout L."/>
            <person name="Valade R."/>
        </authorList>
    </citation>
    <scope>NUCLEOTIDE SEQUENCE</scope>
    <source>
        <strain evidence="3">SE15195</strain>
    </source>
</reference>
<evidence type="ECO:0000313" key="4">
    <source>
        <dbReference type="Proteomes" id="UP001056384"/>
    </source>
</evidence>
<gene>
    <name evidence="3" type="ORF">Slin15195_G071370</name>
</gene>
<dbReference type="InterPro" id="IPR057230">
    <property type="entry name" value="DUF7908"/>
</dbReference>
<protein>
    <recommendedName>
        <fullName evidence="2">DUF7908 domain-containing protein</fullName>
    </recommendedName>
</protein>
<organism evidence="3 4">
    <name type="scientific">Septoria linicola</name>
    <dbReference type="NCBI Taxonomy" id="215465"/>
    <lineage>
        <taxon>Eukaryota</taxon>
        <taxon>Fungi</taxon>
        <taxon>Dikarya</taxon>
        <taxon>Ascomycota</taxon>
        <taxon>Pezizomycotina</taxon>
        <taxon>Dothideomycetes</taxon>
        <taxon>Dothideomycetidae</taxon>
        <taxon>Mycosphaerellales</taxon>
        <taxon>Mycosphaerellaceae</taxon>
        <taxon>Septoria</taxon>
    </lineage>
</organism>
<proteinExistence type="predicted"/>
<dbReference type="Proteomes" id="UP001056384">
    <property type="component" value="Chromosome 5"/>
</dbReference>
<keyword evidence="1" id="KW-0732">Signal</keyword>
<dbReference type="EMBL" id="CP099422">
    <property type="protein sequence ID" value="USW53818.1"/>
    <property type="molecule type" value="Genomic_DNA"/>
</dbReference>
<feature type="domain" description="DUF7908" evidence="2">
    <location>
        <begin position="128"/>
        <end position="261"/>
    </location>
</feature>
<feature type="signal peptide" evidence="1">
    <location>
        <begin position="1"/>
        <end position="25"/>
    </location>
</feature>
<evidence type="ECO:0000256" key="1">
    <source>
        <dbReference type="SAM" id="SignalP"/>
    </source>
</evidence>
<sequence>MFSLTTPIRSLIIGLLLGYPFTIHAQSQDQNSACLIAERFFQTYTVREQAVSINTEVLSNTTFYPIPEGPVTITNAPTSIDMVSTFRWTEAQVPMSIWSPTLASATEAQLSSMAFSSAMATPYPDLGDYYVIAAMGARNVAKRQAGGSYINGNGTVSNDCTTSPIYQIRNGSLSAIIQNTAYTYSTNPGVPYQLFVPSTSPGTITTTFSLASAGQLVWMNAGFSGGQAQFCSMNNGSIYAVFQDGAAPSGCLGVQLTLFSTSSCAGLQLSTITGPTGPTGRE</sequence>
<name>A0A9Q9AXC5_9PEZI</name>
<evidence type="ECO:0000313" key="3">
    <source>
        <dbReference type="EMBL" id="USW53818.1"/>
    </source>
</evidence>
<dbReference type="OrthoDB" id="3563678at2759"/>
<accession>A0A9Q9AXC5</accession>
<keyword evidence="4" id="KW-1185">Reference proteome</keyword>
<evidence type="ECO:0000259" key="2">
    <source>
        <dbReference type="Pfam" id="PF25485"/>
    </source>
</evidence>
<dbReference type="AlphaFoldDB" id="A0A9Q9AXC5"/>